<feature type="transmembrane region" description="Helical" evidence="8">
    <location>
        <begin position="110"/>
        <end position="127"/>
    </location>
</feature>
<evidence type="ECO:0000256" key="7">
    <source>
        <dbReference type="ARBA" id="ARBA00023136"/>
    </source>
</evidence>
<dbReference type="GO" id="GO:0005886">
    <property type="term" value="C:plasma membrane"/>
    <property type="evidence" value="ECO:0007669"/>
    <property type="project" value="UniProtKB-SubCell"/>
</dbReference>
<dbReference type="EMBL" id="WKPJ01000003">
    <property type="protein sequence ID" value="MSA88343.1"/>
    <property type="molecule type" value="Genomic_DNA"/>
</dbReference>
<feature type="domain" description="Major facilitator superfamily associated" evidence="9">
    <location>
        <begin position="26"/>
        <end position="352"/>
    </location>
</feature>
<dbReference type="PANTHER" id="PTHR23522:SF10">
    <property type="entry name" value="3-PHENYLPROPIONIC ACID TRANSPORTER-RELATED"/>
    <property type="match status" value="1"/>
</dbReference>
<name>A0A6N7S375_9FIRM</name>
<sequence length="404" mass="44684">MILKRGGTLNPRWIMKKKSTAARFNGLFLFSYAAGAIGTTQTIPYLVSMGFEGVQKGIILSGMAISTLVTQFLFGYLSDKFKGCRWFFLISFGIFFVGDVVLFGFRWPQFWYLLAMISLTGGIARTWQGLEDTWVLQIDETKPVYSRIHAWGAFGWAIGSWAAAILLNWLDFPVIAVLVFFSSGAALYFAWNQEDAKRASGKVVKLADLKELVKNKAYILLVLILLVLFGMGTADMYIVVDKVMAIGGTSFHVGAKWGLQSLMEIPILLVGDKLMKKYDPANLMLGASVLFGVRFIVYSLIQNPWWMIAAAVFQMVTFPIIIISSKLMIDEIISEKLKSSGQMAAMSVYMGISLLVMPVFCSSLSEAIGCDPALLVVAAFALVAIVLILIFKKVRGPLKKGMQK</sequence>
<dbReference type="OrthoDB" id="1650886at2"/>
<proteinExistence type="predicted"/>
<dbReference type="Proteomes" id="UP000433575">
    <property type="component" value="Unassembled WGS sequence"/>
</dbReference>
<dbReference type="PANTHER" id="PTHR23522">
    <property type="entry name" value="BLL5896 PROTEIN"/>
    <property type="match status" value="1"/>
</dbReference>
<evidence type="ECO:0000256" key="8">
    <source>
        <dbReference type="SAM" id="Phobius"/>
    </source>
</evidence>
<evidence type="ECO:0000313" key="13">
    <source>
        <dbReference type="Proteomes" id="UP000480929"/>
    </source>
</evidence>
<evidence type="ECO:0000256" key="4">
    <source>
        <dbReference type="ARBA" id="ARBA00022519"/>
    </source>
</evidence>
<keyword evidence="13" id="KW-1185">Reference proteome</keyword>
<keyword evidence="7 8" id="KW-0472">Membrane</keyword>
<accession>A0A6N7S375</accession>
<evidence type="ECO:0000313" key="10">
    <source>
        <dbReference type="EMBL" id="MSA88343.1"/>
    </source>
</evidence>
<evidence type="ECO:0000313" key="12">
    <source>
        <dbReference type="Proteomes" id="UP000433575"/>
    </source>
</evidence>
<feature type="transmembrane region" description="Helical" evidence="8">
    <location>
        <begin position="341"/>
        <end position="360"/>
    </location>
</feature>
<feature type="transmembrane region" description="Helical" evidence="8">
    <location>
        <begin position="58"/>
        <end position="77"/>
    </location>
</feature>
<feature type="transmembrane region" description="Helical" evidence="8">
    <location>
        <begin position="86"/>
        <end position="104"/>
    </location>
</feature>
<feature type="transmembrane region" description="Helical" evidence="8">
    <location>
        <begin position="283"/>
        <end position="301"/>
    </location>
</feature>
<keyword evidence="3" id="KW-1003">Cell membrane</keyword>
<dbReference type="AlphaFoldDB" id="A0A6N7S375"/>
<dbReference type="InterPro" id="IPR036259">
    <property type="entry name" value="MFS_trans_sf"/>
</dbReference>
<keyword evidence="2" id="KW-0813">Transport</keyword>
<feature type="transmembrane region" description="Helical" evidence="8">
    <location>
        <begin position="307"/>
        <end position="329"/>
    </location>
</feature>
<protein>
    <submittedName>
        <fullName evidence="10">MFS transporter</fullName>
    </submittedName>
</protein>
<dbReference type="SUPFAM" id="SSF103473">
    <property type="entry name" value="MFS general substrate transporter"/>
    <property type="match status" value="1"/>
</dbReference>
<feature type="transmembrane region" description="Helical" evidence="8">
    <location>
        <begin position="218"/>
        <end position="239"/>
    </location>
</feature>
<gene>
    <name evidence="11" type="ORF">GKD88_06070</name>
    <name evidence="10" type="ORF">GKE08_03285</name>
</gene>
<dbReference type="Proteomes" id="UP000480929">
    <property type="component" value="Unassembled WGS sequence"/>
</dbReference>
<evidence type="ECO:0000256" key="3">
    <source>
        <dbReference type="ARBA" id="ARBA00022475"/>
    </source>
</evidence>
<keyword evidence="6 8" id="KW-1133">Transmembrane helix</keyword>
<dbReference type="EMBL" id="WKPI01000007">
    <property type="protein sequence ID" value="MSC32682.1"/>
    <property type="molecule type" value="Genomic_DNA"/>
</dbReference>
<dbReference type="Gene3D" id="1.20.1250.20">
    <property type="entry name" value="MFS general substrate transporter like domains"/>
    <property type="match status" value="2"/>
</dbReference>
<evidence type="ECO:0000313" key="11">
    <source>
        <dbReference type="EMBL" id="MSC32682.1"/>
    </source>
</evidence>
<comment type="caution">
    <text evidence="10">The sequence shown here is derived from an EMBL/GenBank/DDBJ whole genome shotgun (WGS) entry which is preliminary data.</text>
</comment>
<evidence type="ECO:0000259" key="9">
    <source>
        <dbReference type="Pfam" id="PF12832"/>
    </source>
</evidence>
<evidence type="ECO:0000256" key="5">
    <source>
        <dbReference type="ARBA" id="ARBA00022692"/>
    </source>
</evidence>
<feature type="transmembrane region" description="Helical" evidence="8">
    <location>
        <begin position="372"/>
        <end position="391"/>
    </location>
</feature>
<dbReference type="InterPro" id="IPR024989">
    <property type="entry name" value="MFS_assoc_dom"/>
</dbReference>
<keyword evidence="4" id="KW-0997">Cell inner membrane</keyword>
<feature type="transmembrane region" description="Helical" evidence="8">
    <location>
        <begin position="148"/>
        <end position="166"/>
    </location>
</feature>
<evidence type="ECO:0000256" key="2">
    <source>
        <dbReference type="ARBA" id="ARBA00022448"/>
    </source>
</evidence>
<feature type="transmembrane region" description="Helical" evidence="8">
    <location>
        <begin position="172"/>
        <end position="191"/>
    </location>
</feature>
<reference evidence="12 13" key="1">
    <citation type="journal article" date="2019" name="Nat. Med.">
        <title>A library of human gut bacterial isolates paired with longitudinal multiomics data enables mechanistic microbiome research.</title>
        <authorList>
            <person name="Poyet M."/>
            <person name="Groussin M."/>
            <person name="Gibbons S.M."/>
            <person name="Avila-Pacheco J."/>
            <person name="Jiang X."/>
            <person name="Kearney S.M."/>
            <person name="Perrotta A.R."/>
            <person name="Berdy B."/>
            <person name="Zhao S."/>
            <person name="Lieberman T.D."/>
            <person name="Swanson P.K."/>
            <person name="Smith M."/>
            <person name="Roesemann S."/>
            <person name="Alexander J.E."/>
            <person name="Rich S.A."/>
            <person name="Livny J."/>
            <person name="Vlamakis H."/>
            <person name="Clish C."/>
            <person name="Bullock K."/>
            <person name="Deik A."/>
            <person name="Scott J."/>
            <person name="Pierce K.A."/>
            <person name="Xavier R.J."/>
            <person name="Alm E.J."/>
        </authorList>
    </citation>
    <scope>NUCLEOTIDE SEQUENCE [LARGE SCALE GENOMIC DNA]</scope>
    <source>
        <strain evidence="10 12">BIOML-A4</strain>
        <strain evidence="11 13">BIOML-A5</strain>
    </source>
</reference>
<organism evidence="10 12">
    <name type="scientific">Holdemania massiliensis</name>
    <dbReference type="NCBI Taxonomy" id="1468449"/>
    <lineage>
        <taxon>Bacteria</taxon>
        <taxon>Bacillati</taxon>
        <taxon>Bacillota</taxon>
        <taxon>Erysipelotrichia</taxon>
        <taxon>Erysipelotrichales</taxon>
        <taxon>Erysipelotrichaceae</taxon>
        <taxon>Holdemania</taxon>
    </lineage>
</organism>
<evidence type="ECO:0000256" key="1">
    <source>
        <dbReference type="ARBA" id="ARBA00004429"/>
    </source>
</evidence>
<keyword evidence="5 8" id="KW-0812">Transmembrane</keyword>
<evidence type="ECO:0000256" key="6">
    <source>
        <dbReference type="ARBA" id="ARBA00022989"/>
    </source>
</evidence>
<comment type="subcellular location">
    <subcellularLocation>
        <location evidence="1">Cell inner membrane</location>
        <topology evidence="1">Multi-pass membrane protein</topology>
    </subcellularLocation>
</comment>
<dbReference type="Pfam" id="PF12832">
    <property type="entry name" value="MFS_1_like"/>
    <property type="match status" value="1"/>
</dbReference>